<proteinExistence type="predicted"/>
<dbReference type="EMBL" id="LJQO01000279">
    <property type="protein sequence ID" value="KPX71242.1"/>
    <property type="molecule type" value="Genomic_DNA"/>
</dbReference>
<dbReference type="AlphaFoldDB" id="A0A0P9VMM4"/>
<reference evidence="1 2" key="1">
    <citation type="submission" date="2015-09" db="EMBL/GenBank/DDBJ databases">
        <title>Genome announcement of multiple Pseudomonas syringae strains.</title>
        <authorList>
            <person name="Thakur S."/>
            <person name="Wang P.W."/>
            <person name="Gong Y."/>
            <person name="Weir B.S."/>
            <person name="Guttman D.S."/>
        </authorList>
    </citation>
    <scope>NUCLEOTIDE SEQUENCE [LARGE SCALE GENOMIC DNA]</scope>
    <source>
        <strain evidence="1 2">ICMP7840</strain>
    </source>
</reference>
<sequence>MLTAHLLGNEGLLCARTALVLQLLHVVGHRIDQVVGELSVAHPGIAQQIEVALIGLQIAKVVDGVEVRQARVVQQVLLRDAELGQQRFGNAMQRFQRGAFFPFAGHLTPAEILGVLLERRQLRQGVIAHQELGHRGPGRIVQYFREQPAQPPAFGGQGFADQLLQGGVAWPNDLVLVEPDDQLGGDEPSRRTISAACCASWGRKLATHGR</sequence>
<accession>A0A0P9VMM4</accession>
<gene>
    <name evidence="1" type="ORF">ALO53_200170</name>
</gene>
<evidence type="ECO:0000313" key="2">
    <source>
        <dbReference type="Proteomes" id="UP000050469"/>
    </source>
</evidence>
<dbReference type="Proteomes" id="UP000050469">
    <property type="component" value="Unassembled WGS sequence"/>
</dbReference>
<evidence type="ECO:0000313" key="1">
    <source>
        <dbReference type="EMBL" id="KPX71242.1"/>
    </source>
</evidence>
<protein>
    <submittedName>
        <fullName evidence="1">Uncharacterized protein</fullName>
    </submittedName>
</protein>
<organism evidence="1 2">
    <name type="scientific">Pseudomonas amygdali pv. photiniae</name>
    <dbReference type="NCBI Taxonomy" id="251724"/>
    <lineage>
        <taxon>Bacteria</taxon>
        <taxon>Pseudomonadati</taxon>
        <taxon>Pseudomonadota</taxon>
        <taxon>Gammaproteobacteria</taxon>
        <taxon>Pseudomonadales</taxon>
        <taxon>Pseudomonadaceae</taxon>
        <taxon>Pseudomonas</taxon>
        <taxon>Pseudomonas amygdali</taxon>
    </lineage>
</organism>
<comment type="caution">
    <text evidence="1">The sequence shown here is derived from an EMBL/GenBank/DDBJ whole genome shotgun (WGS) entry which is preliminary data.</text>
</comment>
<name>A0A0P9VMM4_PSEA0</name>